<reference evidence="12" key="1">
    <citation type="submission" date="2021-02" db="EMBL/GenBank/DDBJ databases">
        <authorList>
            <person name="Nowell W R."/>
        </authorList>
    </citation>
    <scope>NUCLEOTIDE SEQUENCE</scope>
</reference>
<dbReference type="InterPro" id="IPR049342">
    <property type="entry name" value="TRAF1-6_MATH_dom"/>
</dbReference>
<evidence type="ECO:0000256" key="2">
    <source>
        <dbReference type="ARBA" id="ARBA00022490"/>
    </source>
</evidence>
<comment type="caution">
    <text evidence="12">The sequence shown here is derived from an EMBL/GenBank/DDBJ whole genome shotgun (WGS) entry which is preliminary data.</text>
</comment>
<feature type="domain" description="MATH" evidence="11">
    <location>
        <begin position="409"/>
        <end position="556"/>
    </location>
</feature>
<dbReference type="SUPFAM" id="SSF57850">
    <property type="entry name" value="RING/U-box"/>
    <property type="match status" value="1"/>
</dbReference>
<dbReference type="GO" id="GO:0008270">
    <property type="term" value="F:zinc ion binding"/>
    <property type="evidence" value="ECO:0007669"/>
    <property type="project" value="UniProtKB-KW"/>
</dbReference>
<keyword evidence="7" id="KW-0832">Ubl conjugation</keyword>
<protein>
    <recommendedName>
        <fullName evidence="14">TNF receptor-associated factor</fullName>
    </recommendedName>
</protein>
<dbReference type="GO" id="GO:0005737">
    <property type="term" value="C:cytoplasm"/>
    <property type="evidence" value="ECO:0007669"/>
    <property type="project" value="UniProtKB-SubCell"/>
</dbReference>
<dbReference type="PROSITE" id="PS50144">
    <property type="entry name" value="MATH"/>
    <property type="match status" value="1"/>
</dbReference>
<keyword evidence="4" id="KW-0053">Apoptosis</keyword>
<dbReference type="InterPro" id="IPR002083">
    <property type="entry name" value="MATH/TRAF_dom"/>
</dbReference>
<dbReference type="EMBL" id="CAJNOW010000086">
    <property type="protein sequence ID" value="CAF1231285.1"/>
    <property type="molecule type" value="Genomic_DNA"/>
</dbReference>
<comment type="subcellular location">
    <subcellularLocation>
        <location evidence="1">Cytoplasm</location>
    </subcellularLocation>
</comment>
<name>A0A814YPB5_9BILA</name>
<dbReference type="GO" id="GO:0006915">
    <property type="term" value="P:apoptotic process"/>
    <property type="evidence" value="ECO:0007669"/>
    <property type="project" value="UniProtKB-KW"/>
</dbReference>
<dbReference type="Pfam" id="PF21355">
    <property type="entry name" value="TRAF-mep_MATH"/>
    <property type="match status" value="1"/>
</dbReference>
<dbReference type="InterPro" id="IPR008974">
    <property type="entry name" value="TRAF-like"/>
</dbReference>
<organism evidence="12 13">
    <name type="scientific">Rotaria magnacalcarata</name>
    <dbReference type="NCBI Taxonomy" id="392030"/>
    <lineage>
        <taxon>Eukaryota</taxon>
        <taxon>Metazoa</taxon>
        <taxon>Spiralia</taxon>
        <taxon>Gnathifera</taxon>
        <taxon>Rotifera</taxon>
        <taxon>Eurotatoria</taxon>
        <taxon>Bdelloidea</taxon>
        <taxon>Philodinida</taxon>
        <taxon>Philodinidae</taxon>
        <taxon>Rotaria</taxon>
    </lineage>
</organism>
<keyword evidence="5 9" id="KW-0479">Metal-binding</keyword>
<proteinExistence type="predicted"/>
<gene>
    <name evidence="12" type="ORF">KQP761_LOCUS1316</name>
</gene>
<evidence type="ECO:0000256" key="9">
    <source>
        <dbReference type="PROSITE-ProRule" id="PRU00175"/>
    </source>
</evidence>
<dbReference type="SMART" id="SM00061">
    <property type="entry name" value="MATH"/>
    <property type="match status" value="1"/>
</dbReference>
<keyword evidence="3" id="KW-1017">Isopeptide bond</keyword>
<dbReference type="PANTHER" id="PTHR10131">
    <property type="entry name" value="TNF RECEPTOR ASSOCIATED FACTOR"/>
    <property type="match status" value="1"/>
</dbReference>
<dbReference type="FunFam" id="2.60.210.10:FF:000001">
    <property type="entry name" value="TNF receptor-associated factor"/>
    <property type="match status" value="1"/>
</dbReference>
<dbReference type="PANTHER" id="PTHR10131:SF94">
    <property type="entry name" value="TNF RECEPTOR-ASSOCIATED FACTOR 4"/>
    <property type="match status" value="1"/>
</dbReference>
<evidence type="ECO:0000256" key="8">
    <source>
        <dbReference type="ARBA" id="ARBA00023054"/>
    </source>
</evidence>
<feature type="domain" description="RING-type" evidence="10">
    <location>
        <begin position="136"/>
        <end position="179"/>
    </location>
</feature>
<dbReference type="Proteomes" id="UP000663834">
    <property type="component" value="Unassembled WGS sequence"/>
</dbReference>
<sequence length="614" mass="71120">MSYYDNNLENLEEVERSTRCLHLIPKFWELKCRMRPLLAINTEINNWDIPMRKYCYSYPLYIYVTIFSEESVTKGFFTVSPLLHINFRIETIMASTIKPEVFQPNDPSNSSGNISEHLACGYIILNCENVSDKWKCIYCFLIIKEPIQLMECGHRACKGCHESRAALATDGIMICPVEECKQQYYKAQVMNDRAFKKELDILPVICRHKMDQNCTWTGPLRAYQEHLDQAHIHYPCDLCRQIFSSSQALEDHKSKTCPSLFQACPLAPYCCQEMIPKADFSAHLWSAKHQETIALFLIGKYEIPDTFEQDQSMESSSAASELEQRTYEKLSDLAEKVQKLNDDTVTLSRDFVKLNELSQITIQEINHYQTATNERNVFMSSLQPKQDSIQKDIERLKQNLEENQHVSTDGTLTWRVDRVAERMADAQSERQPSIYSPVFYSSATGYKMRVRLYLHGDGNARRTHMSLFFLLMKGDYDALLPWPFSYKVTFCLFDQTGNNRHIIDSFRPDVKSNSFQRPQTDANIASGIPKFFPLPMIQQDDNPYVRDDILFIKIIVDLHDTPKLILPFMLTLNPGLPYHVQQVLINQEKIKRDQQQNTLTMITATQPTPMNTCG</sequence>
<dbReference type="SUPFAM" id="SSF49599">
    <property type="entry name" value="TRAF domain-like"/>
    <property type="match status" value="1"/>
</dbReference>
<dbReference type="OrthoDB" id="6499288at2759"/>
<evidence type="ECO:0000256" key="4">
    <source>
        <dbReference type="ARBA" id="ARBA00022703"/>
    </source>
</evidence>
<dbReference type="GO" id="GO:0043122">
    <property type="term" value="P:regulation of canonical NF-kappaB signal transduction"/>
    <property type="evidence" value="ECO:0007669"/>
    <property type="project" value="TreeGrafter"/>
</dbReference>
<evidence type="ECO:0000313" key="13">
    <source>
        <dbReference type="Proteomes" id="UP000663834"/>
    </source>
</evidence>
<evidence type="ECO:0008006" key="14">
    <source>
        <dbReference type="Google" id="ProtNLM"/>
    </source>
</evidence>
<dbReference type="InterPro" id="IPR013083">
    <property type="entry name" value="Znf_RING/FYVE/PHD"/>
</dbReference>
<evidence type="ECO:0000256" key="1">
    <source>
        <dbReference type="ARBA" id="ARBA00004496"/>
    </source>
</evidence>
<keyword evidence="2" id="KW-0963">Cytoplasm</keyword>
<evidence type="ECO:0000313" key="12">
    <source>
        <dbReference type="EMBL" id="CAF1231285.1"/>
    </source>
</evidence>
<dbReference type="Gene3D" id="2.60.210.10">
    <property type="entry name" value="Apoptosis, Tumor Necrosis Factor Receptor Associated Protein 2, Chain A"/>
    <property type="match status" value="1"/>
</dbReference>
<evidence type="ECO:0000256" key="5">
    <source>
        <dbReference type="ARBA" id="ARBA00022771"/>
    </source>
</evidence>
<keyword evidence="8" id="KW-0175">Coiled coil</keyword>
<evidence type="ECO:0000256" key="7">
    <source>
        <dbReference type="ARBA" id="ARBA00022843"/>
    </source>
</evidence>
<evidence type="ECO:0000256" key="6">
    <source>
        <dbReference type="ARBA" id="ARBA00022833"/>
    </source>
</evidence>
<dbReference type="InterPro" id="IPR001841">
    <property type="entry name" value="Znf_RING"/>
</dbReference>
<keyword evidence="5 9" id="KW-0863">Zinc-finger</keyword>
<dbReference type="Gene3D" id="3.30.40.10">
    <property type="entry name" value="Zinc/RING finger domain, C3HC4 (zinc finger)"/>
    <property type="match status" value="2"/>
</dbReference>
<evidence type="ECO:0000259" key="10">
    <source>
        <dbReference type="PROSITE" id="PS50089"/>
    </source>
</evidence>
<dbReference type="AlphaFoldDB" id="A0A814YPB5"/>
<dbReference type="PROSITE" id="PS50089">
    <property type="entry name" value="ZF_RING_2"/>
    <property type="match status" value="1"/>
</dbReference>
<evidence type="ECO:0000259" key="11">
    <source>
        <dbReference type="PROSITE" id="PS50144"/>
    </source>
</evidence>
<keyword evidence="6" id="KW-0862">Zinc</keyword>
<evidence type="ECO:0000256" key="3">
    <source>
        <dbReference type="ARBA" id="ARBA00022499"/>
    </source>
</evidence>
<accession>A0A814YPB5</accession>